<keyword evidence="5" id="KW-1185">Reference proteome</keyword>
<dbReference type="GO" id="GO:0003677">
    <property type="term" value="F:DNA binding"/>
    <property type="evidence" value="ECO:0007669"/>
    <property type="project" value="InterPro"/>
</dbReference>
<name>A0A9P4MH66_9PEZI</name>
<protein>
    <recommendedName>
        <fullName evidence="3">Xylanolytic transcriptional activator regulatory domain-containing protein</fullName>
    </recommendedName>
</protein>
<keyword evidence="2" id="KW-0539">Nucleus</keyword>
<accession>A0A9P4MH66</accession>
<proteinExistence type="predicted"/>
<dbReference type="CDD" id="cd12148">
    <property type="entry name" value="fungal_TF_MHR"/>
    <property type="match status" value="1"/>
</dbReference>
<dbReference type="OrthoDB" id="2269373at2759"/>
<dbReference type="PANTHER" id="PTHR31001">
    <property type="entry name" value="UNCHARACTERIZED TRANSCRIPTIONAL REGULATORY PROTEIN"/>
    <property type="match status" value="1"/>
</dbReference>
<dbReference type="Pfam" id="PF04082">
    <property type="entry name" value="Fungal_trans"/>
    <property type="match status" value="1"/>
</dbReference>
<dbReference type="AlphaFoldDB" id="A0A9P4MH66"/>
<dbReference type="EMBL" id="ML996091">
    <property type="protein sequence ID" value="KAF2149699.1"/>
    <property type="molecule type" value="Genomic_DNA"/>
</dbReference>
<dbReference type="GO" id="GO:0008270">
    <property type="term" value="F:zinc ion binding"/>
    <property type="evidence" value="ECO:0007669"/>
    <property type="project" value="InterPro"/>
</dbReference>
<dbReference type="InterPro" id="IPR050613">
    <property type="entry name" value="Sec_Metabolite_Reg"/>
</dbReference>
<gene>
    <name evidence="4" type="ORF">K461DRAFT_231326</name>
</gene>
<organism evidence="4 5">
    <name type="scientific">Myriangium duriaei CBS 260.36</name>
    <dbReference type="NCBI Taxonomy" id="1168546"/>
    <lineage>
        <taxon>Eukaryota</taxon>
        <taxon>Fungi</taxon>
        <taxon>Dikarya</taxon>
        <taxon>Ascomycota</taxon>
        <taxon>Pezizomycotina</taxon>
        <taxon>Dothideomycetes</taxon>
        <taxon>Dothideomycetidae</taxon>
        <taxon>Myriangiales</taxon>
        <taxon>Myriangiaceae</taxon>
        <taxon>Myriangium</taxon>
    </lineage>
</organism>
<feature type="domain" description="Xylanolytic transcriptional activator regulatory" evidence="3">
    <location>
        <begin position="138"/>
        <end position="213"/>
    </location>
</feature>
<evidence type="ECO:0000313" key="4">
    <source>
        <dbReference type="EMBL" id="KAF2149699.1"/>
    </source>
</evidence>
<dbReference type="SMART" id="SM00906">
    <property type="entry name" value="Fungal_trans"/>
    <property type="match status" value="1"/>
</dbReference>
<evidence type="ECO:0000259" key="3">
    <source>
        <dbReference type="SMART" id="SM00906"/>
    </source>
</evidence>
<dbReference type="InterPro" id="IPR007219">
    <property type="entry name" value="XnlR_reg_dom"/>
</dbReference>
<evidence type="ECO:0000256" key="1">
    <source>
        <dbReference type="ARBA" id="ARBA00004123"/>
    </source>
</evidence>
<dbReference type="Proteomes" id="UP000799439">
    <property type="component" value="Unassembled WGS sequence"/>
</dbReference>
<comment type="subcellular location">
    <subcellularLocation>
        <location evidence="1">Nucleus</location>
    </subcellularLocation>
</comment>
<comment type="caution">
    <text evidence="4">The sequence shown here is derived from an EMBL/GenBank/DDBJ whole genome shotgun (WGS) entry which is preliminary data.</text>
</comment>
<sequence>MLGSSSSDKSFPPACPSAALTSILWFTFLDNVDPVTKIVHVPTTSKIVDSVVRDIHAASAKSISMVFSIFLIAVVSMTETECERSLGQKRDELTLKFQEAACQSLQKANFLASHDLQLLQTFVMYTLALRQTCAPSALWILTGIAMRMAQRLGLHRDVYRVEFSVFETQLRRRLWWQVVILDSRATQLSGQSHLPDPLISNSNTRLPLNILDEDMSRDSSEAPVECTGLTDMVFCLIRYEFGQFLRDPEQGPTLFDQKIPLTTKEEIISRFETLLELKYLRFCDPSNPLHLLSSFMARSGLCKLRLQIHHPRHRPEQAEGSVVKRDVLLVISLKMTEQHNVARSTASIQRYLWHMQNYFQADAFVLLLIELRKLPGHQLAHHAWQQVAETLQYQPQIINDTQSALYAEIRLLILRAWTAYEEHVSSHCSVGSSTSFLFRVPDFVETLKSQVASNQSEDMRSAAEVVGDLEQSYDFDVNWQSWDELLSQPCRDDFFFNDSDCLS</sequence>
<dbReference type="GO" id="GO:0005634">
    <property type="term" value="C:nucleus"/>
    <property type="evidence" value="ECO:0007669"/>
    <property type="project" value="UniProtKB-SubCell"/>
</dbReference>
<reference evidence="4" key="1">
    <citation type="journal article" date="2020" name="Stud. Mycol.">
        <title>101 Dothideomycetes genomes: a test case for predicting lifestyles and emergence of pathogens.</title>
        <authorList>
            <person name="Haridas S."/>
            <person name="Albert R."/>
            <person name="Binder M."/>
            <person name="Bloem J."/>
            <person name="Labutti K."/>
            <person name="Salamov A."/>
            <person name="Andreopoulos B."/>
            <person name="Baker S."/>
            <person name="Barry K."/>
            <person name="Bills G."/>
            <person name="Bluhm B."/>
            <person name="Cannon C."/>
            <person name="Castanera R."/>
            <person name="Culley D."/>
            <person name="Daum C."/>
            <person name="Ezra D."/>
            <person name="Gonzalez J."/>
            <person name="Henrissat B."/>
            <person name="Kuo A."/>
            <person name="Liang C."/>
            <person name="Lipzen A."/>
            <person name="Lutzoni F."/>
            <person name="Magnuson J."/>
            <person name="Mondo S."/>
            <person name="Nolan M."/>
            <person name="Ohm R."/>
            <person name="Pangilinan J."/>
            <person name="Park H.-J."/>
            <person name="Ramirez L."/>
            <person name="Alfaro M."/>
            <person name="Sun H."/>
            <person name="Tritt A."/>
            <person name="Yoshinaga Y."/>
            <person name="Zwiers L.-H."/>
            <person name="Turgeon B."/>
            <person name="Goodwin S."/>
            <person name="Spatafora J."/>
            <person name="Crous P."/>
            <person name="Grigoriev I."/>
        </authorList>
    </citation>
    <scope>NUCLEOTIDE SEQUENCE</scope>
    <source>
        <strain evidence="4">CBS 260.36</strain>
    </source>
</reference>
<dbReference type="PANTHER" id="PTHR31001:SF85">
    <property type="entry name" value="ZN(II)2CYS6 TRANSCRIPTION FACTOR (EUROFUNG)"/>
    <property type="match status" value="1"/>
</dbReference>
<dbReference type="GO" id="GO:0006351">
    <property type="term" value="P:DNA-templated transcription"/>
    <property type="evidence" value="ECO:0007669"/>
    <property type="project" value="InterPro"/>
</dbReference>
<evidence type="ECO:0000313" key="5">
    <source>
        <dbReference type="Proteomes" id="UP000799439"/>
    </source>
</evidence>
<evidence type="ECO:0000256" key="2">
    <source>
        <dbReference type="ARBA" id="ARBA00023242"/>
    </source>
</evidence>